<gene>
    <name evidence="2" type="ORF">A3860_36625</name>
</gene>
<organism evidence="2 3">
    <name type="scientific">Niastella vici</name>
    <dbReference type="NCBI Taxonomy" id="1703345"/>
    <lineage>
        <taxon>Bacteria</taxon>
        <taxon>Pseudomonadati</taxon>
        <taxon>Bacteroidota</taxon>
        <taxon>Chitinophagia</taxon>
        <taxon>Chitinophagales</taxon>
        <taxon>Chitinophagaceae</taxon>
        <taxon>Niastella</taxon>
    </lineage>
</organism>
<dbReference type="RefSeq" id="WP_081154381.1">
    <property type="nucleotide sequence ID" value="NZ_LVYD01000075.1"/>
</dbReference>
<dbReference type="OrthoDB" id="1120813at2"/>
<protein>
    <submittedName>
        <fullName evidence="2">Uncharacterized protein</fullName>
    </submittedName>
</protein>
<evidence type="ECO:0000256" key="1">
    <source>
        <dbReference type="SAM" id="SignalP"/>
    </source>
</evidence>
<sequence>MRHFVRNLTLLMFVLLSKEMFAQNERFPTITKQEMANFLNSFYQSDSFIKKLRFINVAQRPTWITDLPQFEIIDSVFTELDISFFKFQLQHFQSCTFNSSYIAAANFMDEKDFNRIFSVRAVDAVNAWDVFHKKYGLGYTLISWPVFSKDKMSCVLFVEYTSNRSESTGALKIYKKENSSWKLFKEKYMWGNSK</sequence>
<proteinExistence type="predicted"/>
<name>A0A1V9FMP6_9BACT</name>
<dbReference type="AlphaFoldDB" id="A0A1V9FMP6"/>
<feature type="signal peptide" evidence="1">
    <location>
        <begin position="1"/>
        <end position="22"/>
    </location>
</feature>
<keyword evidence="1" id="KW-0732">Signal</keyword>
<reference evidence="2 3" key="1">
    <citation type="submission" date="2016-03" db="EMBL/GenBank/DDBJ databases">
        <title>Niastella vici sp. nov., isolated from farmland soil.</title>
        <authorList>
            <person name="Chen L."/>
            <person name="Wang D."/>
            <person name="Yang S."/>
            <person name="Wang G."/>
        </authorList>
    </citation>
    <scope>NUCLEOTIDE SEQUENCE [LARGE SCALE GENOMIC DNA]</scope>
    <source>
        <strain evidence="2 3">DJ57</strain>
    </source>
</reference>
<evidence type="ECO:0000313" key="2">
    <source>
        <dbReference type="EMBL" id="OQP59608.1"/>
    </source>
</evidence>
<comment type="caution">
    <text evidence="2">The sequence shown here is derived from an EMBL/GenBank/DDBJ whole genome shotgun (WGS) entry which is preliminary data.</text>
</comment>
<keyword evidence="3" id="KW-1185">Reference proteome</keyword>
<evidence type="ECO:0000313" key="3">
    <source>
        <dbReference type="Proteomes" id="UP000192796"/>
    </source>
</evidence>
<dbReference type="EMBL" id="LVYD01000075">
    <property type="protein sequence ID" value="OQP59608.1"/>
    <property type="molecule type" value="Genomic_DNA"/>
</dbReference>
<dbReference type="Proteomes" id="UP000192796">
    <property type="component" value="Unassembled WGS sequence"/>
</dbReference>
<accession>A0A1V9FMP6</accession>
<feature type="chain" id="PRO_5010738037" evidence="1">
    <location>
        <begin position="23"/>
        <end position="194"/>
    </location>
</feature>